<evidence type="ECO:0000259" key="2">
    <source>
        <dbReference type="SMART" id="SM00854"/>
    </source>
</evidence>
<name>A0A2M6WK63_9BACT</name>
<dbReference type="SUPFAM" id="SSF56300">
    <property type="entry name" value="Metallo-dependent phosphatases"/>
    <property type="match status" value="1"/>
</dbReference>
<sequence length="312" mass="35816">MKNNYLVITGLVLAFFGLLLTQNQLEVTPVKPELKIIEQIEEQPMRLLFTGDLMLGRNVEKIMASRGNNYPFIRVSEFLKEFDLVITNFEGSIPIEHIPTESGEFKFSFRKEVLEILKENNIRVLLLGNNHTYDYGVDGYLNTVSNIYQQDLVPVGHPFNQSSDFAYKFKVKNQEIVLLSFNATVPVFPIESAMNTVRELDTADNIILTSIHWGNEYELTHSLLQEQLAHKLIEAGSDMIIGTHPHVIQDTGEYLDKKIFYSLGNFIFDQYFQDEVQEGYLLEVILNESLETKIHKIKSIYSQPYLAESPAI</sequence>
<evidence type="ECO:0000313" key="3">
    <source>
        <dbReference type="EMBL" id="PIT93159.1"/>
    </source>
</evidence>
<gene>
    <name evidence="3" type="ORF">COU06_01605</name>
</gene>
<comment type="caution">
    <text evidence="3">The sequence shown here is derived from an EMBL/GenBank/DDBJ whole genome shotgun (WGS) entry which is preliminary data.</text>
</comment>
<comment type="similarity">
    <text evidence="1">Belongs to the CapA family.</text>
</comment>
<proteinExistence type="inferred from homology"/>
<reference evidence="4" key="1">
    <citation type="submission" date="2017-09" db="EMBL/GenBank/DDBJ databases">
        <title>Depth-based differentiation of microbial function through sediment-hosted aquifers and enrichment of novel symbionts in the deep terrestrial subsurface.</title>
        <authorList>
            <person name="Probst A.J."/>
            <person name="Ladd B."/>
            <person name="Jarett J.K."/>
            <person name="Geller-Mcgrath D.E."/>
            <person name="Sieber C.M.K."/>
            <person name="Emerson J.B."/>
            <person name="Anantharaman K."/>
            <person name="Thomas B.C."/>
            <person name="Malmstrom R."/>
            <person name="Stieglmeier M."/>
            <person name="Klingl A."/>
            <person name="Woyke T."/>
            <person name="Ryan C.M."/>
            <person name="Banfield J.F."/>
        </authorList>
    </citation>
    <scope>NUCLEOTIDE SEQUENCE [LARGE SCALE GENOMIC DNA]</scope>
</reference>
<dbReference type="InterPro" id="IPR052169">
    <property type="entry name" value="CW_Biosynth-Accessory"/>
</dbReference>
<dbReference type="PANTHER" id="PTHR33393">
    <property type="entry name" value="POLYGLUTAMINE SYNTHESIS ACCESSORY PROTEIN RV0574C-RELATED"/>
    <property type="match status" value="1"/>
</dbReference>
<evidence type="ECO:0000256" key="1">
    <source>
        <dbReference type="ARBA" id="ARBA00005662"/>
    </source>
</evidence>
<dbReference type="EMBL" id="PFAY01000011">
    <property type="protein sequence ID" value="PIT93159.1"/>
    <property type="molecule type" value="Genomic_DNA"/>
</dbReference>
<dbReference type="AlphaFoldDB" id="A0A2M6WK63"/>
<dbReference type="SMART" id="SM00854">
    <property type="entry name" value="PGA_cap"/>
    <property type="match status" value="1"/>
</dbReference>
<dbReference type="InterPro" id="IPR019079">
    <property type="entry name" value="Capsule_synth_CapA"/>
</dbReference>
<evidence type="ECO:0000313" key="4">
    <source>
        <dbReference type="Proteomes" id="UP000229112"/>
    </source>
</evidence>
<dbReference type="Proteomes" id="UP000229112">
    <property type="component" value="Unassembled WGS sequence"/>
</dbReference>
<dbReference type="PANTHER" id="PTHR33393:SF12">
    <property type="entry name" value="CAPSULE BIOSYNTHESIS PROTEIN CAPA"/>
    <property type="match status" value="1"/>
</dbReference>
<dbReference type="Gene3D" id="3.60.21.10">
    <property type="match status" value="1"/>
</dbReference>
<dbReference type="InterPro" id="IPR029052">
    <property type="entry name" value="Metallo-depent_PP-like"/>
</dbReference>
<accession>A0A2M6WK63</accession>
<organism evidence="3 4">
    <name type="scientific">Candidatus Harrisonbacteria bacterium CG10_big_fil_rev_8_21_14_0_10_38_8</name>
    <dbReference type="NCBI Taxonomy" id="1974582"/>
    <lineage>
        <taxon>Bacteria</taxon>
        <taxon>Candidatus Harrisoniibacteriota</taxon>
    </lineage>
</organism>
<protein>
    <recommendedName>
        <fullName evidence="2">Capsule synthesis protein CapA domain-containing protein</fullName>
    </recommendedName>
</protein>
<feature type="domain" description="Capsule synthesis protein CapA" evidence="2">
    <location>
        <begin position="46"/>
        <end position="270"/>
    </location>
</feature>
<dbReference type="Pfam" id="PF09587">
    <property type="entry name" value="PGA_cap"/>
    <property type="match status" value="1"/>
</dbReference>
<dbReference type="CDD" id="cd07381">
    <property type="entry name" value="MPP_CapA"/>
    <property type="match status" value="1"/>
</dbReference>